<dbReference type="AlphaFoldDB" id="A0A2A8D107"/>
<feature type="region of interest" description="Disordered" evidence="1">
    <location>
        <begin position="15"/>
        <end position="51"/>
    </location>
</feature>
<comment type="caution">
    <text evidence="2">The sequence shown here is derived from an EMBL/GenBank/DDBJ whole genome shotgun (WGS) entry which is preliminary data.</text>
</comment>
<sequence>MRNFGFERDAGTVQLDASPVRDRGRCARDRIPTNRTKDEEKGHRAPVQSVASGPRLVAAVDHRLRSAYAQ</sequence>
<protein>
    <submittedName>
        <fullName evidence="2">Uncharacterized protein</fullName>
    </submittedName>
</protein>
<evidence type="ECO:0000256" key="1">
    <source>
        <dbReference type="SAM" id="MobiDB-lite"/>
    </source>
</evidence>
<evidence type="ECO:0000313" key="3">
    <source>
        <dbReference type="Proteomes" id="UP000220102"/>
    </source>
</evidence>
<feature type="compositionally biased region" description="Basic and acidic residues" evidence="1">
    <location>
        <begin position="19"/>
        <end position="43"/>
    </location>
</feature>
<organism evidence="2 3">
    <name type="scientific">Longibacter salinarum</name>
    <dbReference type="NCBI Taxonomy" id="1850348"/>
    <lineage>
        <taxon>Bacteria</taxon>
        <taxon>Pseudomonadati</taxon>
        <taxon>Rhodothermota</taxon>
        <taxon>Rhodothermia</taxon>
        <taxon>Rhodothermales</taxon>
        <taxon>Salisaetaceae</taxon>
        <taxon>Longibacter</taxon>
    </lineage>
</organism>
<gene>
    <name evidence="2" type="ORF">CRI94_06180</name>
</gene>
<keyword evidence="3" id="KW-1185">Reference proteome</keyword>
<evidence type="ECO:0000313" key="2">
    <source>
        <dbReference type="EMBL" id="PEN14606.1"/>
    </source>
</evidence>
<reference evidence="2 3" key="1">
    <citation type="submission" date="2017-10" db="EMBL/GenBank/DDBJ databases">
        <title>Draft genome of Longibacter Salinarum.</title>
        <authorList>
            <person name="Goh K.M."/>
            <person name="Shamsir M.S."/>
            <person name="Lim S.W."/>
        </authorList>
    </citation>
    <scope>NUCLEOTIDE SEQUENCE [LARGE SCALE GENOMIC DNA]</scope>
    <source>
        <strain evidence="2 3">KCTC 52045</strain>
    </source>
</reference>
<dbReference type="Proteomes" id="UP000220102">
    <property type="component" value="Unassembled WGS sequence"/>
</dbReference>
<name>A0A2A8D107_9BACT</name>
<proteinExistence type="predicted"/>
<dbReference type="EMBL" id="PDEQ01000002">
    <property type="protein sequence ID" value="PEN14606.1"/>
    <property type="molecule type" value="Genomic_DNA"/>
</dbReference>
<accession>A0A2A8D107</accession>